<dbReference type="AlphaFoldDB" id="A0AAV0QSZ4"/>
<evidence type="ECO:0000313" key="2">
    <source>
        <dbReference type="EMBL" id="CAI0547273.1"/>
    </source>
</evidence>
<dbReference type="EMBL" id="CAMGYJ010000010">
    <property type="protein sequence ID" value="CAI0547273.1"/>
    <property type="molecule type" value="Genomic_DNA"/>
</dbReference>
<proteinExistence type="predicted"/>
<organism evidence="2 3">
    <name type="scientific">Linum tenue</name>
    <dbReference type="NCBI Taxonomy" id="586396"/>
    <lineage>
        <taxon>Eukaryota</taxon>
        <taxon>Viridiplantae</taxon>
        <taxon>Streptophyta</taxon>
        <taxon>Embryophyta</taxon>
        <taxon>Tracheophyta</taxon>
        <taxon>Spermatophyta</taxon>
        <taxon>Magnoliopsida</taxon>
        <taxon>eudicotyledons</taxon>
        <taxon>Gunneridae</taxon>
        <taxon>Pentapetalae</taxon>
        <taxon>rosids</taxon>
        <taxon>fabids</taxon>
        <taxon>Malpighiales</taxon>
        <taxon>Linaceae</taxon>
        <taxon>Linum</taxon>
    </lineage>
</organism>
<gene>
    <name evidence="2" type="ORF">LITE_LOCUS44308</name>
</gene>
<name>A0AAV0QSZ4_9ROSI</name>
<dbReference type="Proteomes" id="UP001154282">
    <property type="component" value="Unassembled WGS sequence"/>
</dbReference>
<evidence type="ECO:0000313" key="3">
    <source>
        <dbReference type="Proteomes" id="UP001154282"/>
    </source>
</evidence>
<protein>
    <submittedName>
        <fullName evidence="2">Uncharacterized protein</fullName>
    </submittedName>
</protein>
<comment type="caution">
    <text evidence="2">The sequence shown here is derived from an EMBL/GenBank/DDBJ whole genome shotgun (WGS) entry which is preliminary data.</text>
</comment>
<sequence length="128" mass="13674">MAFVDDAPSPDVGEERRIAMEVLFGESLTSDREEMETAMERDDGSDIDGDPTGDVGVGVDNSEGGGNGIFCIGICWNIIGSSISIGIDISYIGLVLWRTLSFHIGSGSISICITWVHDGGVVSYQLLW</sequence>
<accession>A0AAV0QSZ4</accession>
<evidence type="ECO:0000256" key="1">
    <source>
        <dbReference type="SAM" id="MobiDB-lite"/>
    </source>
</evidence>
<feature type="region of interest" description="Disordered" evidence="1">
    <location>
        <begin position="29"/>
        <end position="65"/>
    </location>
</feature>
<keyword evidence="3" id="KW-1185">Reference proteome</keyword>
<reference evidence="2" key="1">
    <citation type="submission" date="2022-08" db="EMBL/GenBank/DDBJ databases">
        <authorList>
            <person name="Gutierrez-Valencia J."/>
        </authorList>
    </citation>
    <scope>NUCLEOTIDE SEQUENCE</scope>
</reference>